<evidence type="ECO:0000313" key="5">
    <source>
        <dbReference type="Proteomes" id="UP000036987"/>
    </source>
</evidence>
<keyword evidence="3" id="KW-0687">Ribonucleoprotein</keyword>
<dbReference type="GO" id="GO:1990904">
    <property type="term" value="C:ribonucleoprotein complex"/>
    <property type="evidence" value="ECO:0007669"/>
    <property type="project" value="UniProtKB-KW"/>
</dbReference>
<dbReference type="Gene3D" id="4.10.410.60">
    <property type="match status" value="1"/>
</dbReference>
<proteinExistence type="inferred from homology"/>
<dbReference type="PANTHER" id="PTHR36400">
    <property type="entry name" value="RIBOSOMAL PROTEIN L35"/>
    <property type="match status" value="1"/>
</dbReference>
<dbReference type="GO" id="GO:0005840">
    <property type="term" value="C:ribosome"/>
    <property type="evidence" value="ECO:0007669"/>
    <property type="project" value="UniProtKB-KW"/>
</dbReference>
<dbReference type="STRING" id="29655.A0A0K9NVN1"/>
<dbReference type="OrthoDB" id="512750at2759"/>
<evidence type="ECO:0008006" key="6">
    <source>
        <dbReference type="Google" id="ProtNLM"/>
    </source>
</evidence>
<keyword evidence="2" id="KW-0689">Ribosomal protein</keyword>
<evidence type="ECO:0000256" key="1">
    <source>
        <dbReference type="ARBA" id="ARBA00006598"/>
    </source>
</evidence>
<sequence>MGMMLQRFCTRFHHVASVTCATNLTSSVNPLLSTPIRLFHSPTSLTTASLLTLSRFPVKRPTFFLPSPFSPHSQINVRWKTKVTRARAPYTPVKSKKHKYKIKGYSSYKRRFKALHDGTIRRWKEGNAHNAFCKSQTQKRRLRLPALVSPAYATVMKKLHFFG</sequence>
<comment type="similarity">
    <text evidence="1">Belongs to the bacterial ribosomal protein bL35 family.</text>
</comment>
<dbReference type="Pfam" id="PF01632">
    <property type="entry name" value="Ribosomal_L35p"/>
    <property type="match status" value="1"/>
</dbReference>
<name>A0A0K9NVN1_ZOSMR</name>
<gene>
    <name evidence="4" type="ORF">ZOSMA_60G00460</name>
</gene>
<protein>
    <recommendedName>
        <fullName evidence="6">50S ribosomal protein L35</fullName>
    </recommendedName>
</protein>
<reference evidence="5" key="1">
    <citation type="journal article" date="2016" name="Nature">
        <title>The genome of the seagrass Zostera marina reveals angiosperm adaptation to the sea.</title>
        <authorList>
            <person name="Olsen J.L."/>
            <person name="Rouze P."/>
            <person name="Verhelst B."/>
            <person name="Lin Y.-C."/>
            <person name="Bayer T."/>
            <person name="Collen J."/>
            <person name="Dattolo E."/>
            <person name="De Paoli E."/>
            <person name="Dittami S."/>
            <person name="Maumus F."/>
            <person name="Michel G."/>
            <person name="Kersting A."/>
            <person name="Lauritano C."/>
            <person name="Lohaus R."/>
            <person name="Toepel M."/>
            <person name="Tonon T."/>
            <person name="Vanneste K."/>
            <person name="Amirebrahimi M."/>
            <person name="Brakel J."/>
            <person name="Bostroem C."/>
            <person name="Chovatia M."/>
            <person name="Grimwood J."/>
            <person name="Jenkins J.W."/>
            <person name="Jueterbock A."/>
            <person name="Mraz A."/>
            <person name="Stam W.T."/>
            <person name="Tice H."/>
            <person name="Bornberg-Bauer E."/>
            <person name="Green P.J."/>
            <person name="Pearson G.A."/>
            <person name="Procaccini G."/>
            <person name="Duarte C.M."/>
            <person name="Schmutz J."/>
            <person name="Reusch T.B.H."/>
            <person name="Van de Peer Y."/>
        </authorList>
    </citation>
    <scope>NUCLEOTIDE SEQUENCE [LARGE SCALE GENOMIC DNA]</scope>
    <source>
        <strain evidence="5">cv. Finnish</strain>
    </source>
</reference>
<organism evidence="4 5">
    <name type="scientific">Zostera marina</name>
    <name type="common">Eelgrass</name>
    <dbReference type="NCBI Taxonomy" id="29655"/>
    <lineage>
        <taxon>Eukaryota</taxon>
        <taxon>Viridiplantae</taxon>
        <taxon>Streptophyta</taxon>
        <taxon>Embryophyta</taxon>
        <taxon>Tracheophyta</taxon>
        <taxon>Spermatophyta</taxon>
        <taxon>Magnoliopsida</taxon>
        <taxon>Liliopsida</taxon>
        <taxon>Zosteraceae</taxon>
        <taxon>Zostera</taxon>
    </lineage>
</organism>
<evidence type="ECO:0000256" key="3">
    <source>
        <dbReference type="ARBA" id="ARBA00023274"/>
    </source>
</evidence>
<keyword evidence="5" id="KW-1185">Reference proteome</keyword>
<dbReference type="PANTHER" id="PTHR36400:SF1">
    <property type="entry name" value="RIBOSOMAL PROTEIN L35"/>
    <property type="match status" value="1"/>
</dbReference>
<dbReference type="EMBL" id="LFYR01001640">
    <property type="protein sequence ID" value="KMZ60102.1"/>
    <property type="molecule type" value="Genomic_DNA"/>
</dbReference>
<dbReference type="AlphaFoldDB" id="A0A0K9NVN1"/>
<dbReference type="GO" id="GO:0003735">
    <property type="term" value="F:structural constituent of ribosome"/>
    <property type="evidence" value="ECO:0007669"/>
    <property type="project" value="InterPro"/>
</dbReference>
<dbReference type="GO" id="GO:0006412">
    <property type="term" value="P:translation"/>
    <property type="evidence" value="ECO:0007669"/>
    <property type="project" value="InterPro"/>
</dbReference>
<dbReference type="Proteomes" id="UP000036987">
    <property type="component" value="Unassembled WGS sequence"/>
</dbReference>
<dbReference type="SUPFAM" id="SSF143034">
    <property type="entry name" value="L35p-like"/>
    <property type="match status" value="1"/>
</dbReference>
<dbReference type="InterPro" id="IPR021137">
    <property type="entry name" value="Ribosomal_bL35-like"/>
</dbReference>
<evidence type="ECO:0000256" key="2">
    <source>
        <dbReference type="ARBA" id="ARBA00022980"/>
    </source>
</evidence>
<accession>A0A0K9NVN1</accession>
<evidence type="ECO:0000313" key="4">
    <source>
        <dbReference type="EMBL" id="KMZ60102.1"/>
    </source>
</evidence>
<comment type="caution">
    <text evidence="4">The sequence shown here is derived from an EMBL/GenBank/DDBJ whole genome shotgun (WGS) entry which is preliminary data.</text>
</comment>
<dbReference type="InterPro" id="IPR037229">
    <property type="entry name" value="Ribosomal_bL35_sf"/>
</dbReference>